<dbReference type="Proteomes" id="UP000184529">
    <property type="component" value="Unassembled WGS sequence"/>
</dbReference>
<dbReference type="NCBIfam" id="TIGR00916">
    <property type="entry name" value="2A0604s01"/>
    <property type="match status" value="1"/>
</dbReference>
<evidence type="ECO:0000256" key="7">
    <source>
        <dbReference type="ARBA" id="ARBA00023010"/>
    </source>
</evidence>
<feature type="transmembrane region" description="Helical" evidence="12">
    <location>
        <begin position="9"/>
        <end position="27"/>
    </location>
</feature>
<dbReference type="STRING" id="1121432.SAMN02745219_01932"/>
<dbReference type="AlphaFoldDB" id="A0A1M6H7T1"/>
<comment type="subcellular location">
    <subcellularLocation>
        <location evidence="1 12">Cell membrane</location>
        <topology evidence="1 12">Multi-pass membrane protein</topology>
    </subcellularLocation>
</comment>
<evidence type="ECO:0000256" key="1">
    <source>
        <dbReference type="ARBA" id="ARBA00004651"/>
    </source>
</evidence>
<evidence type="ECO:0000313" key="14">
    <source>
        <dbReference type="EMBL" id="SHJ18281.1"/>
    </source>
</evidence>
<evidence type="ECO:0000256" key="11">
    <source>
        <dbReference type="ARBA" id="ARBA00061053"/>
    </source>
</evidence>
<evidence type="ECO:0000256" key="3">
    <source>
        <dbReference type="ARBA" id="ARBA00022475"/>
    </source>
</evidence>
<dbReference type="RefSeq" id="WP_072869207.1">
    <property type="nucleotide sequence ID" value="NZ_FQZM01000022.1"/>
</dbReference>
<dbReference type="InterPro" id="IPR022645">
    <property type="entry name" value="SecD/SecF_bac"/>
</dbReference>
<dbReference type="InterPro" id="IPR022813">
    <property type="entry name" value="SecD/SecF_arch_bac"/>
</dbReference>
<dbReference type="HAMAP" id="MF_01464_B">
    <property type="entry name" value="SecF_B"/>
    <property type="match status" value="1"/>
</dbReference>
<feature type="transmembrane region" description="Helical" evidence="12">
    <location>
        <begin position="251"/>
        <end position="275"/>
    </location>
</feature>
<feature type="domain" description="Protein export membrane protein SecD/SecF C-terminal" evidence="13">
    <location>
        <begin position="99"/>
        <end position="278"/>
    </location>
</feature>
<dbReference type="FunFam" id="1.20.1640.10:FF:000024">
    <property type="entry name" value="Multifunctional fusion protein"/>
    <property type="match status" value="1"/>
</dbReference>
<comment type="function">
    <text evidence="9 12">Part of the Sec protein translocase complex. Interacts with the SecYEG preprotein conducting channel. SecDF uses the proton motive force (PMF) to complete protein translocation after the ATP-dependent function of SecA.</text>
</comment>
<feature type="transmembrane region" description="Helical" evidence="12">
    <location>
        <begin position="123"/>
        <end position="140"/>
    </location>
</feature>
<dbReference type="EMBL" id="FQZM01000022">
    <property type="protein sequence ID" value="SHJ18281.1"/>
    <property type="molecule type" value="Genomic_DNA"/>
</dbReference>
<organism evidence="14 15">
    <name type="scientific">Desulfofundulus thermosubterraneus DSM 16057</name>
    <dbReference type="NCBI Taxonomy" id="1121432"/>
    <lineage>
        <taxon>Bacteria</taxon>
        <taxon>Bacillati</taxon>
        <taxon>Bacillota</taxon>
        <taxon>Clostridia</taxon>
        <taxon>Eubacteriales</taxon>
        <taxon>Peptococcaceae</taxon>
        <taxon>Desulfofundulus</taxon>
    </lineage>
</organism>
<keyword evidence="4 12" id="KW-0812">Transmembrane</keyword>
<evidence type="ECO:0000256" key="9">
    <source>
        <dbReference type="ARBA" id="ARBA00059018"/>
    </source>
</evidence>
<evidence type="ECO:0000256" key="6">
    <source>
        <dbReference type="ARBA" id="ARBA00022989"/>
    </source>
</evidence>
<dbReference type="Gene3D" id="1.20.1640.10">
    <property type="entry name" value="Multidrug efflux transporter AcrB transmembrane domain"/>
    <property type="match status" value="1"/>
</dbReference>
<dbReference type="NCBIfam" id="TIGR00966">
    <property type="entry name" value="transloc_SecF"/>
    <property type="match status" value="1"/>
</dbReference>
<sequence>MHFIKLRKIWYAISIAVILPGLISLMLQGLNLGIDFTGGNLLEVRFAEPVPVEKVRQVVAAQGLEISRGIQKSGTTDYIIRTRHLTQDESDKLIAALSELGKNTVLRNESVGPTIGRELTTKAILALLIASVLMVIYITIRFEFKQGIAAIIALLHDTLVVTGIFSLFRIEVDSAFVAALLTIIGYSINDTIVIFDRIRENMLNRKKGESLEDVVNASLWQTLTRSINTVLTVVFVLVALYFLGGSTIRNFVLAMLIGVVSGAYSSICNASPLWVDFKLWEKRAKAKEARA</sequence>
<keyword evidence="15" id="KW-1185">Reference proteome</keyword>
<comment type="similarity">
    <text evidence="10">In the C-terminal section; belongs to the SecD/SecF family. SecF subfamily.</text>
</comment>
<dbReference type="Pfam" id="PF02355">
    <property type="entry name" value="SecD_SecF_C"/>
    <property type="match status" value="1"/>
</dbReference>
<evidence type="ECO:0000256" key="4">
    <source>
        <dbReference type="ARBA" id="ARBA00022692"/>
    </source>
</evidence>
<comment type="similarity">
    <text evidence="11">In the N-terminal section; belongs to the SecD/SecF family. SecD subfamily.</text>
</comment>
<keyword evidence="2 12" id="KW-0813">Transport</keyword>
<keyword evidence="8 12" id="KW-0472">Membrane</keyword>
<comment type="similarity">
    <text evidence="12">Belongs to the SecD/SecF family. SecF subfamily.</text>
</comment>
<evidence type="ECO:0000256" key="12">
    <source>
        <dbReference type="HAMAP-Rule" id="MF_01464"/>
    </source>
</evidence>
<accession>A0A1M6H7T1</accession>
<dbReference type="InterPro" id="IPR055344">
    <property type="entry name" value="SecD_SecF_C_bact"/>
</dbReference>
<name>A0A1M6H7T1_9FIRM</name>
<keyword evidence="3 12" id="KW-1003">Cell membrane</keyword>
<dbReference type="SUPFAM" id="SSF82866">
    <property type="entry name" value="Multidrug efflux transporter AcrB transmembrane domain"/>
    <property type="match status" value="1"/>
</dbReference>
<evidence type="ECO:0000256" key="8">
    <source>
        <dbReference type="ARBA" id="ARBA00023136"/>
    </source>
</evidence>
<reference evidence="15" key="1">
    <citation type="submission" date="2016-11" db="EMBL/GenBank/DDBJ databases">
        <authorList>
            <person name="Varghese N."/>
            <person name="Submissions S."/>
        </authorList>
    </citation>
    <scope>NUCLEOTIDE SEQUENCE [LARGE SCALE GENOMIC DNA]</scope>
    <source>
        <strain evidence="15">DSM 16057</strain>
    </source>
</reference>
<dbReference type="InterPro" id="IPR022646">
    <property type="entry name" value="SecD/SecF_CS"/>
</dbReference>
<dbReference type="PRINTS" id="PR01755">
    <property type="entry name" value="SECFTRNLCASE"/>
</dbReference>
<dbReference type="GO" id="GO:0043952">
    <property type="term" value="P:protein transport by the Sec complex"/>
    <property type="evidence" value="ECO:0007669"/>
    <property type="project" value="UniProtKB-UniRule"/>
</dbReference>
<feature type="transmembrane region" description="Helical" evidence="12">
    <location>
        <begin position="174"/>
        <end position="195"/>
    </location>
</feature>
<evidence type="ECO:0000256" key="10">
    <source>
        <dbReference type="ARBA" id="ARBA00060856"/>
    </source>
</evidence>
<dbReference type="GO" id="GO:0065002">
    <property type="term" value="P:intracellular protein transmembrane transport"/>
    <property type="evidence" value="ECO:0007669"/>
    <property type="project" value="UniProtKB-UniRule"/>
</dbReference>
<dbReference type="Gene3D" id="3.30.70.2040">
    <property type="match status" value="1"/>
</dbReference>
<feature type="transmembrane region" description="Helical" evidence="12">
    <location>
        <begin position="147"/>
        <end position="168"/>
    </location>
</feature>
<keyword evidence="6 12" id="KW-1133">Transmembrane helix</keyword>
<dbReference type="GO" id="GO:0015450">
    <property type="term" value="F:protein-transporting ATPase activity"/>
    <property type="evidence" value="ECO:0007669"/>
    <property type="project" value="InterPro"/>
</dbReference>
<dbReference type="PANTHER" id="PTHR30081">
    <property type="entry name" value="PROTEIN-EXPORT MEMBRANE PROTEIN SEC"/>
    <property type="match status" value="1"/>
</dbReference>
<evidence type="ECO:0000256" key="5">
    <source>
        <dbReference type="ARBA" id="ARBA00022927"/>
    </source>
</evidence>
<dbReference type="InterPro" id="IPR048634">
    <property type="entry name" value="SecD_SecF_C"/>
</dbReference>
<comment type="subunit">
    <text evidence="12">Forms a complex with SecD. Part of the essential Sec protein translocation apparatus which comprises SecA, SecYEG and auxiliary proteins SecDF. Other proteins may also be involved.</text>
</comment>
<evidence type="ECO:0000313" key="15">
    <source>
        <dbReference type="Proteomes" id="UP000184529"/>
    </source>
</evidence>
<dbReference type="InterPro" id="IPR005665">
    <property type="entry name" value="SecF_bac"/>
</dbReference>
<protein>
    <recommendedName>
        <fullName evidence="12">Protein-export membrane protein SecF</fullName>
    </recommendedName>
</protein>
<feature type="transmembrane region" description="Helical" evidence="12">
    <location>
        <begin position="227"/>
        <end position="245"/>
    </location>
</feature>
<dbReference type="OrthoDB" id="9805019at2"/>
<keyword evidence="5 12" id="KW-0653">Protein transport</keyword>
<dbReference type="GO" id="GO:0005886">
    <property type="term" value="C:plasma membrane"/>
    <property type="evidence" value="ECO:0007669"/>
    <property type="project" value="UniProtKB-SubCell"/>
</dbReference>
<dbReference type="Pfam" id="PF07549">
    <property type="entry name" value="Sec_GG"/>
    <property type="match status" value="1"/>
</dbReference>
<gene>
    <name evidence="12" type="primary">secF</name>
    <name evidence="14" type="ORF">SAMN02745219_01932</name>
</gene>
<dbReference type="GO" id="GO:0006605">
    <property type="term" value="P:protein targeting"/>
    <property type="evidence" value="ECO:0007669"/>
    <property type="project" value="UniProtKB-UniRule"/>
</dbReference>
<proteinExistence type="inferred from homology"/>
<keyword evidence="7 12" id="KW-0811">Translocation</keyword>
<evidence type="ECO:0000256" key="2">
    <source>
        <dbReference type="ARBA" id="ARBA00022448"/>
    </source>
</evidence>
<dbReference type="PANTHER" id="PTHR30081:SF8">
    <property type="entry name" value="PROTEIN TRANSLOCASE SUBUNIT SECF"/>
    <property type="match status" value="1"/>
</dbReference>
<evidence type="ECO:0000259" key="13">
    <source>
        <dbReference type="Pfam" id="PF02355"/>
    </source>
</evidence>